<dbReference type="AlphaFoldDB" id="A0A0J1FQG5"/>
<organism evidence="2 3">
    <name type="scientific">Desulfosporosinus acididurans</name>
    <dbReference type="NCBI Taxonomy" id="476652"/>
    <lineage>
        <taxon>Bacteria</taxon>
        <taxon>Bacillati</taxon>
        <taxon>Bacillota</taxon>
        <taxon>Clostridia</taxon>
        <taxon>Eubacteriales</taxon>
        <taxon>Desulfitobacteriaceae</taxon>
        <taxon>Desulfosporosinus</taxon>
    </lineage>
</organism>
<evidence type="ECO:0000313" key="3">
    <source>
        <dbReference type="Proteomes" id="UP000036356"/>
    </source>
</evidence>
<accession>A0A0J1FQG5</accession>
<keyword evidence="1" id="KW-1133">Transmembrane helix</keyword>
<reference evidence="2 3" key="1">
    <citation type="submission" date="2015-06" db="EMBL/GenBank/DDBJ databases">
        <title>Draft genome of the moderately acidophilic sulfate reducer Candidatus Desulfosporosinus acididurans strain M1.</title>
        <authorList>
            <person name="Poehlein A."/>
            <person name="Petzsch P."/>
            <person name="Johnson B.D."/>
            <person name="Schloemann M."/>
            <person name="Daniel R."/>
            <person name="Muehling M."/>
        </authorList>
    </citation>
    <scope>NUCLEOTIDE SEQUENCE [LARGE SCALE GENOMIC DNA]</scope>
    <source>
        <strain evidence="2 3">M1</strain>
    </source>
</reference>
<gene>
    <name evidence="2" type="ORF">DEAC_c23640</name>
</gene>
<dbReference type="PATRIC" id="fig|476652.3.peg.2457"/>
<dbReference type="Proteomes" id="UP000036356">
    <property type="component" value="Unassembled WGS sequence"/>
</dbReference>
<dbReference type="STRING" id="476652.DEAC_c23640"/>
<dbReference type="EMBL" id="LDZY01000007">
    <property type="protein sequence ID" value="KLU65734.1"/>
    <property type="molecule type" value="Genomic_DNA"/>
</dbReference>
<name>A0A0J1FQG5_9FIRM</name>
<sequence>MSWQTPKTDWKPTDYFNYTDFNRIEGNVEEIASLLFICGFSLSLVIVTTRDYSTIDFYDSLNRIESNVQALVDCYGVAPANWIEPKTDWTFDVPFSNVDTNRMESNLNGLYQLVKSSVIEYPMCGQSLSICGLGWYN</sequence>
<keyword evidence="1" id="KW-0812">Transmembrane</keyword>
<protein>
    <submittedName>
        <fullName evidence="2">Uncharacterized protein</fullName>
    </submittedName>
</protein>
<evidence type="ECO:0000256" key="1">
    <source>
        <dbReference type="SAM" id="Phobius"/>
    </source>
</evidence>
<keyword evidence="1" id="KW-0472">Membrane</keyword>
<dbReference type="RefSeq" id="WP_047810214.1">
    <property type="nucleotide sequence ID" value="NZ_LDZY01000007.1"/>
</dbReference>
<feature type="transmembrane region" description="Helical" evidence="1">
    <location>
        <begin position="31"/>
        <end position="49"/>
    </location>
</feature>
<comment type="caution">
    <text evidence="2">The sequence shown here is derived from an EMBL/GenBank/DDBJ whole genome shotgun (WGS) entry which is preliminary data.</text>
</comment>
<evidence type="ECO:0000313" key="2">
    <source>
        <dbReference type="EMBL" id="KLU65734.1"/>
    </source>
</evidence>
<proteinExistence type="predicted"/>
<keyword evidence="3" id="KW-1185">Reference proteome</keyword>